<dbReference type="PATRIC" id="fig|1203610.3.peg.5272"/>
<dbReference type="Proteomes" id="UP000033035">
    <property type="component" value="Unassembled WGS sequence"/>
</dbReference>
<dbReference type="EMBL" id="AQHW01000029">
    <property type="protein sequence ID" value="KKB47514.1"/>
    <property type="molecule type" value="Genomic_DNA"/>
</dbReference>
<reference evidence="2 3" key="1">
    <citation type="submission" date="2013-04" db="EMBL/GenBank/DDBJ databases">
        <title>The Genome Sequence of Parabacteroides gordonii DSM 23371.</title>
        <authorList>
            <consortium name="The Broad Institute Genomics Platform"/>
            <person name="Earl A."/>
            <person name="Ward D."/>
            <person name="Feldgarden M."/>
            <person name="Gevers D."/>
            <person name="Martens E."/>
            <person name="Sakamoto M."/>
            <person name="Benno Y."/>
            <person name="Suzuki N."/>
            <person name="Matsunaga N."/>
            <person name="Koshihara K."/>
            <person name="Seki M."/>
            <person name="Komiya H."/>
            <person name="Walker B."/>
            <person name="Young S."/>
            <person name="Zeng Q."/>
            <person name="Gargeya S."/>
            <person name="Fitzgerald M."/>
            <person name="Haas B."/>
            <person name="Abouelleil A."/>
            <person name="Allen A.W."/>
            <person name="Alvarado L."/>
            <person name="Arachchi H.M."/>
            <person name="Berlin A.M."/>
            <person name="Chapman S.B."/>
            <person name="Gainer-Dewar J."/>
            <person name="Goldberg J."/>
            <person name="Griggs A."/>
            <person name="Gujja S."/>
            <person name="Hansen M."/>
            <person name="Howarth C."/>
            <person name="Imamovic A."/>
            <person name="Ireland A."/>
            <person name="Larimer J."/>
            <person name="McCowan C."/>
            <person name="Murphy C."/>
            <person name="Pearson M."/>
            <person name="Poon T.W."/>
            <person name="Priest M."/>
            <person name="Roberts A."/>
            <person name="Saif S."/>
            <person name="Shea T."/>
            <person name="Sisk P."/>
            <person name="Sykes S."/>
            <person name="Wortman J."/>
            <person name="Nusbaum C."/>
            <person name="Birren B."/>
        </authorList>
    </citation>
    <scope>NUCLEOTIDE SEQUENCE [LARGE SCALE GENOMIC DNA]</scope>
    <source>
        <strain evidence="2 3">MS-1</strain>
    </source>
</reference>
<name>A0A0F5IPP1_9BACT</name>
<gene>
    <name evidence="2" type="ORF">HMPREF1536_05158</name>
</gene>
<dbReference type="HOGENOM" id="CLU_1287859_0_0_10"/>
<evidence type="ECO:0000256" key="1">
    <source>
        <dbReference type="SAM" id="Coils"/>
    </source>
</evidence>
<keyword evidence="3" id="KW-1185">Reference proteome</keyword>
<dbReference type="AlphaFoldDB" id="A0A0F5IPP1"/>
<accession>A0A0F5IPP1</accession>
<sequence length="214" mass="24871">MESRAPIEALLKQMGEALNPDIKEEMKKAYPEAWSLAQNFFEAEGDDSSAASKREAEEHTDYLEKRLDQLLMQCERQNEEISKQAGQIKSLRQTVRMLAEIVRRQQQDQEKKTGEIELLKKKVERLENEFESWKQTERHSLAECLRLLEGYPASQNEDVNTLVLFLLKIFRTISEQEHERLCHLGQKEPGPPVQFNKPVYEVSGNERVNIGKQS</sequence>
<evidence type="ECO:0000313" key="2">
    <source>
        <dbReference type="EMBL" id="KKB47514.1"/>
    </source>
</evidence>
<organism evidence="2 3">
    <name type="scientific">Parabacteroides gordonii MS-1 = DSM 23371</name>
    <dbReference type="NCBI Taxonomy" id="1203610"/>
    <lineage>
        <taxon>Bacteria</taxon>
        <taxon>Pseudomonadati</taxon>
        <taxon>Bacteroidota</taxon>
        <taxon>Bacteroidia</taxon>
        <taxon>Bacteroidales</taxon>
        <taxon>Tannerellaceae</taxon>
        <taxon>Parabacteroides</taxon>
    </lineage>
</organism>
<dbReference type="STRING" id="1203610.HMPREF1536_05158"/>
<dbReference type="RefSeq" id="WP_028727990.1">
    <property type="nucleotide sequence ID" value="NZ_AUAE01000025.1"/>
</dbReference>
<comment type="caution">
    <text evidence="2">The sequence shown here is derived from an EMBL/GenBank/DDBJ whole genome shotgun (WGS) entry which is preliminary data.</text>
</comment>
<keyword evidence="1" id="KW-0175">Coiled coil</keyword>
<feature type="coiled-coil region" evidence="1">
    <location>
        <begin position="53"/>
        <end position="136"/>
    </location>
</feature>
<proteinExistence type="predicted"/>
<evidence type="ECO:0000313" key="3">
    <source>
        <dbReference type="Proteomes" id="UP000033035"/>
    </source>
</evidence>
<protein>
    <submittedName>
        <fullName evidence="2">Uncharacterized protein</fullName>
    </submittedName>
</protein>